<feature type="binding site" evidence="16">
    <location>
        <begin position="36"/>
        <end position="38"/>
    </location>
    <ligand>
        <name>GTP</name>
        <dbReference type="ChEBI" id="CHEBI:37565"/>
    </ligand>
</feature>
<dbReference type="GO" id="GO:0009236">
    <property type="term" value="P:cobalamin biosynthetic process"/>
    <property type="evidence" value="ECO:0007669"/>
    <property type="project" value="UniProtKB-UniRule"/>
</dbReference>
<evidence type="ECO:0000256" key="1">
    <source>
        <dbReference type="ARBA" id="ARBA00000312"/>
    </source>
</evidence>
<dbReference type="EMBL" id="BMCT01000002">
    <property type="protein sequence ID" value="GGF59954.1"/>
    <property type="molecule type" value="Genomic_DNA"/>
</dbReference>
<evidence type="ECO:0000313" key="17">
    <source>
        <dbReference type="EMBL" id="GGF59954.1"/>
    </source>
</evidence>
<dbReference type="GO" id="GO:0005524">
    <property type="term" value="F:ATP binding"/>
    <property type="evidence" value="ECO:0007669"/>
    <property type="project" value="UniProtKB-UniRule"/>
</dbReference>
<evidence type="ECO:0000256" key="10">
    <source>
        <dbReference type="ARBA" id="ARBA00022741"/>
    </source>
</evidence>
<dbReference type="InterPro" id="IPR003203">
    <property type="entry name" value="CobU/CobP"/>
</dbReference>
<evidence type="ECO:0000256" key="4">
    <source>
        <dbReference type="ARBA" id="ARBA00003889"/>
    </source>
</evidence>
<evidence type="ECO:0000256" key="9">
    <source>
        <dbReference type="ARBA" id="ARBA00022679"/>
    </source>
</evidence>
<dbReference type="PANTHER" id="PTHR34848:SF1">
    <property type="entry name" value="BIFUNCTIONAL ADENOSYLCOBALAMIN BIOSYNTHESIS PROTEIN COBU"/>
    <property type="match status" value="1"/>
</dbReference>
<dbReference type="PIRSF" id="PIRSF006135">
    <property type="entry name" value="CobU"/>
    <property type="match status" value="1"/>
</dbReference>
<keyword evidence="12 14" id="KW-0067">ATP-binding</keyword>
<dbReference type="GO" id="GO:0005525">
    <property type="term" value="F:GTP binding"/>
    <property type="evidence" value="ECO:0007669"/>
    <property type="project" value="UniProtKB-UniRule"/>
</dbReference>
<comment type="pathway">
    <text evidence="6 14">Cofactor biosynthesis; adenosylcobalamin biosynthesis; adenosylcobalamin from cob(II)yrinate a,c-diamide: step 5/7.</text>
</comment>
<accession>A0A917FAJ2</accession>
<comment type="catalytic activity">
    <reaction evidence="1 14">
        <text>adenosylcob(III)inamide + ATP = adenosylcob(III)inamide phosphate + ADP + H(+)</text>
        <dbReference type="Rhea" id="RHEA:15769"/>
        <dbReference type="ChEBI" id="CHEBI:2480"/>
        <dbReference type="ChEBI" id="CHEBI:15378"/>
        <dbReference type="ChEBI" id="CHEBI:30616"/>
        <dbReference type="ChEBI" id="CHEBI:58502"/>
        <dbReference type="ChEBI" id="CHEBI:456216"/>
        <dbReference type="EC" id="2.7.1.156"/>
    </reaction>
</comment>
<dbReference type="PANTHER" id="PTHR34848">
    <property type="match status" value="1"/>
</dbReference>
<keyword evidence="9 14" id="KW-0808">Transferase</keyword>
<keyword evidence="18" id="KW-1185">Reference proteome</keyword>
<evidence type="ECO:0000313" key="18">
    <source>
        <dbReference type="Proteomes" id="UP000606044"/>
    </source>
</evidence>
<reference evidence="17" key="1">
    <citation type="journal article" date="2014" name="Int. J. Syst. Evol. Microbiol.">
        <title>Complete genome sequence of Corynebacterium casei LMG S-19264T (=DSM 44701T), isolated from a smear-ripened cheese.</title>
        <authorList>
            <consortium name="US DOE Joint Genome Institute (JGI-PGF)"/>
            <person name="Walter F."/>
            <person name="Albersmeier A."/>
            <person name="Kalinowski J."/>
            <person name="Ruckert C."/>
        </authorList>
    </citation>
    <scope>NUCLEOTIDE SEQUENCE</scope>
    <source>
        <strain evidence="17">CCM 7897</strain>
    </source>
</reference>
<dbReference type="EC" id="2.7.1.156" evidence="14"/>
<dbReference type="Pfam" id="PF02283">
    <property type="entry name" value="CobU"/>
    <property type="match status" value="1"/>
</dbReference>
<comment type="catalytic activity">
    <reaction evidence="2 14">
        <text>adenosylcob(III)inamide phosphate + GTP + H(+) = adenosylcob(III)inamide-GDP + diphosphate</text>
        <dbReference type="Rhea" id="RHEA:22712"/>
        <dbReference type="ChEBI" id="CHEBI:15378"/>
        <dbReference type="ChEBI" id="CHEBI:33019"/>
        <dbReference type="ChEBI" id="CHEBI:37565"/>
        <dbReference type="ChEBI" id="CHEBI:58502"/>
        <dbReference type="ChEBI" id="CHEBI:60487"/>
        <dbReference type="EC" id="2.7.7.62"/>
    </reaction>
</comment>
<feature type="active site" description="GMP-histidine intermediate" evidence="15">
    <location>
        <position position="52"/>
    </location>
</feature>
<evidence type="ECO:0000256" key="12">
    <source>
        <dbReference type="ARBA" id="ARBA00022840"/>
    </source>
</evidence>
<dbReference type="EC" id="2.7.7.62" evidence="14"/>
<dbReference type="Proteomes" id="UP000606044">
    <property type="component" value="Unassembled WGS sequence"/>
</dbReference>
<keyword evidence="10 14" id="KW-0547">Nucleotide-binding</keyword>
<comment type="similarity">
    <text evidence="7 14">Belongs to the CobU/CobP family.</text>
</comment>
<keyword evidence="8 14" id="KW-0169">Cobalamin biosynthesis</keyword>
<dbReference type="SUPFAM" id="SSF52540">
    <property type="entry name" value="P-loop containing nucleoside triphosphate hydrolases"/>
    <property type="match status" value="1"/>
</dbReference>
<evidence type="ECO:0000256" key="8">
    <source>
        <dbReference type="ARBA" id="ARBA00022573"/>
    </source>
</evidence>
<comment type="function">
    <text evidence="4 14">Catalyzes ATP-dependent phosphorylation of adenosylcobinamide and addition of GMP to adenosylcobinamide phosphate.</text>
</comment>
<sequence>MRMSEVTLVLGGARSGKSRHAEQIVERLDSPWAYLATAQAFDAEMEARIALHRARRSESWRTYDAPLDLAGTLDALPPDMPALVDCLTLWLTNHLLAEHDLEAEAARLIAAVLRRSAPVVLVANEVGLGIVPDNALARRFRDAAGRLNQDLAAKADRVVFLVAGLPMVFKDTVVKDR</sequence>
<feature type="binding site" evidence="16">
    <location>
        <begin position="11"/>
        <end position="18"/>
    </location>
    <ligand>
        <name>GTP</name>
        <dbReference type="ChEBI" id="CHEBI:37565"/>
    </ligand>
</feature>
<evidence type="ECO:0000256" key="2">
    <source>
        <dbReference type="ARBA" id="ARBA00000711"/>
    </source>
</evidence>
<dbReference type="GO" id="GO:0008820">
    <property type="term" value="F:cobinamide phosphate guanylyltransferase activity"/>
    <property type="evidence" value="ECO:0007669"/>
    <property type="project" value="UniProtKB-UniRule"/>
</dbReference>
<protein>
    <recommendedName>
        <fullName evidence="14">Bifunctional adenosylcobalamin biosynthesis protein</fullName>
        <ecNumber evidence="14">2.7.1.156</ecNumber>
        <ecNumber evidence="14">2.7.7.62</ecNumber>
    </recommendedName>
</protein>
<comment type="pathway">
    <text evidence="5 14">Cofactor biosynthesis; adenosylcobalamin biosynthesis; adenosylcobalamin from cob(II)yrinate a,c-diamide: step 6/7.</text>
</comment>
<evidence type="ECO:0000256" key="5">
    <source>
        <dbReference type="ARBA" id="ARBA00004692"/>
    </source>
</evidence>
<comment type="catalytic activity">
    <reaction evidence="3">
        <text>adenosylcob(III)inamide + GTP = adenosylcob(III)inamide phosphate + GDP + H(+)</text>
        <dbReference type="Rhea" id="RHEA:15765"/>
        <dbReference type="ChEBI" id="CHEBI:2480"/>
        <dbReference type="ChEBI" id="CHEBI:15378"/>
        <dbReference type="ChEBI" id="CHEBI:37565"/>
        <dbReference type="ChEBI" id="CHEBI:58189"/>
        <dbReference type="ChEBI" id="CHEBI:58502"/>
        <dbReference type="EC" id="2.7.1.156"/>
    </reaction>
</comment>
<evidence type="ECO:0000256" key="7">
    <source>
        <dbReference type="ARBA" id="ARBA00007490"/>
    </source>
</evidence>
<feature type="binding site" evidence="16">
    <location>
        <begin position="53"/>
        <end position="56"/>
    </location>
    <ligand>
        <name>GTP</name>
        <dbReference type="ChEBI" id="CHEBI:37565"/>
    </ligand>
</feature>
<organism evidence="17 18">
    <name type="scientific">Azorhizobium oxalatiphilum</name>
    <dbReference type="NCBI Taxonomy" id="980631"/>
    <lineage>
        <taxon>Bacteria</taxon>
        <taxon>Pseudomonadati</taxon>
        <taxon>Pseudomonadota</taxon>
        <taxon>Alphaproteobacteria</taxon>
        <taxon>Hyphomicrobiales</taxon>
        <taxon>Xanthobacteraceae</taxon>
        <taxon>Azorhizobium</taxon>
    </lineage>
</organism>
<dbReference type="Gene3D" id="3.40.50.300">
    <property type="entry name" value="P-loop containing nucleotide triphosphate hydrolases"/>
    <property type="match status" value="1"/>
</dbReference>
<dbReference type="CDD" id="cd00544">
    <property type="entry name" value="CobU"/>
    <property type="match status" value="1"/>
</dbReference>
<gene>
    <name evidence="17" type="ORF">GCM10007301_19610</name>
</gene>
<evidence type="ECO:0000256" key="11">
    <source>
        <dbReference type="ARBA" id="ARBA00022777"/>
    </source>
</evidence>
<name>A0A917FAJ2_9HYPH</name>
<keyword evidence="13 14" id="KW-0342">GTP-binding</keyword>
<evidence type="ECO:0000256" key="16">
    <source>
        <dbReference type="PIRSR" id="PIRSR006135-2"/>
    </source>
</evidence>
<dbReference type="AlphaFoldDB" id="A0A917FAJ2"/>
<dbReference type="NCBIfam" id="NF004469">
    <property type="entry name" value="PRK05800.1"/>
    <property type="match status" value="1"/>
</dbReference>
<dbReference type="InterPro" id="IPR027417">
    <property type="entry name" value="P-loop_NTPase"/>
</dbReference>
<evidence type="ECO:0000256" key="15">
    <source>
        <dbReference type="PIRSR" id="PIRSR006135-1"/>
    </source>
</evidence>
<comment type="caution">
    <text evidence="17">The sequence shown here is derived from an EMBL/GenBank/DDBJ whole genome shotgun (WGS) entry which is preliminary data.</text>
</comment>
<evidence type="ECO:0000256" key="14">
    <source>
        <dbReference type="PIRNR" id="PIRNR006135"/>
    </source>
</evidence>
<reference evidence="17" key="2">
    <citation type="submission" date="2020-09" db="EMBL/GenBank/DDBJ databases">
        <authorList>
            <person name="Sun Q."/>
            <person name="Sedlacek I."/>
        </authorList>
    </citation>
    <scope>NUCLEOTIDE SEQUENCE</scope>
    <source>
        <strain evidence="17">CCM 7897</strain>
    </source>
</reference>
<keyword evidence="11 14" id="KW-0418">Kinase</keyword>
<feature type="binding site" evidence="16">
    <location>
        <position position="85"/>
    </location>
    <ligand>
        <name>GTP</name>
        <dbReference type="ChEBI" id="CHEBI:37565"/>
    </ligand>
</feature>
<evidence type="ECO:0000256" key="6">
    <source>
        <dbReference type="ARBA" id="ARBA00005159"/>
    </source>
</evidence>
<evidence type="ECO:0000256" key="13">
    <source>
        <dbReference type="ARBA" id="ARBA00023134"/>
    </source>
</evidence>
<evidence type="ECO:0000256" key="3">
    <source>
        <dbReference type="ARBA" id="ARBA00001522"/>
    </source>
</evidence>
<proteinExistence type="inferred from homology"/>
<dbReference type="GO" id="GO:0043752">
    <property type="term" value="F:adenosylcobinamide kinase activity"/>
    <property type="evidence" value="ECO:0007669"/>
    <property type="project" value="UniProtKB-EC"/>
</dbReference>